<reference evidence="2" key="1">
    <citation type="journal article" date="2020" name="Cell">
        <title>Large-Scale Comparative Analyses of Tick Genomes Elucidate Their Genetic Diversity and Vector Capacities.</title>
        <authorList>
            <consortium name="Tick Genome and Microbiome Consortium (TIGMIC)"/>
            <person name="Jia N."/>
            <person name="Wang J."/>
            <person name="Shi W."/>
            <person name="Du L."/>
            <person name="Sun Y."/>
            <person name="Zhan W."/>
            <person name="Jiang J.F."/>
            <person name="Wang Q."/>
            <person name="Zhang B."/>
            <person name="Ji P."/>
            <person name="Bell-Sakyi L."/>
            <person name="Cui X.M."/>
            <person name="Yuan T.T."/>
            <person name="Jiang B.G."/>
            <person name="Yang W.F."/>
            <person name="Lam T.T."/>
            <person name="Chang Q.C."/>
            <person name="Ding S.J."/>
            <person name="Wang X.J."/>
            <person name="Zhu J.G."/>
            <person name="Ruan X.D."/>
            <person name="Zhao L."/>
            <person name="Wei J.T."/>
            <person name="Ye R.Z."/>
            <person name="Que T.C."/>
            <person name="Du C.H."/>
            <person name="Zhou Y.H."/>
            <person name="Cheng J.X."/>
            <person name="Dai P.F."/>
            <person name="Guo W.B."/>
            <person name="Han X.H."/>
            <person name="Huang E.J."/>
            <person name="Li L.F."/>
            <person name="Wei W."/>
            <person name="Gao Y.C."/>
            <person name="Liu J.Z."/>
            <person name="Shao H.Z."/>
            <person name="Wang X."/>
            <person name="Wang C.C."/>
            <person name="Yang T.C."/>
            <person name="Huo Q.B."/>
            <person name="Li W."/>
            <person name="Chen H.Y."/>
            <person name="Chen S.E."/>
            <person name="Zhou L.G."/>
            <person name="Ni X.B."/>
            <person name="Tian J.H."/>
            <person name="Sheng Y."/>
            <person name="Liu T."/>
            <person name="Pan Y.S."/>
            <person name="Xia L.Y."/>
            <person name="Li J."/>
            <person name="Zhao F."/>
            <person name="Cao W.C."/>
        </authorList>
    </citation>
    <scope>NUCLEOTIDE SEQUENCE</scope>
    <source>
        <strain evidence="2">Rmic-2018</strain>
    </source>
</reference>
<dbReference type="EMBL" id="JABSTU010000002">
    <property type="protein sequence ID" value="KAH8038156.1"/>
    <property type="molecule type" value="Genomic_DNA"/>
</dbReference>
<evidence type="ECO:0000256" key="1">
    <source>
        <dbReference type="SAM" id="MobiDB-lite"/>
    </source>
</evidence>
<feature type="region of interest" description="Disordered" evidence="1">
    <location>
        <begin position="1"/>
        <end position="82"/>
    </location>
</feature>
<accession>A0A9J6EV93</accession>
<feature type="region of interest" description="Disordered" evidence="1">
    <location>
        <begin position="219"/>
        <end position="248"/>
    </location>
</feature>
<comment type="caution">
    <text evidence="2">The sequence shown here is derived from an EMBL/GenBank/DDBJ whole genome shotgun (WGS) entry which is preliminary data.</text>
</comment>
<keyword evidence="3" id="KW-1185">Reference proteome</keyword>
<reference evidence="2" key="2">
    <citation type="submission" date="2021-09" db="EMBL/GenBank/DDBJ databases">
        <authorList>
            <person name="Jia N."/>
            <person name="Wang J."/>
            <person name="Shi W."/>
            <person name="Du L."/>
            <person name="Sun Y."/>
            <person name="Zhan W."/>
            <person name="Jiang J."/>
            <person name="Wang Q."/>
            <person name="Zhang B."/>
            <person name="Ji P."/>
            <person name="Sakyi L.B."/>
            <person name="Cui X."/>
            <person name="Yuan T."/>
            <person name="Jiang B."/>
            <person name="Yang W."/>
            <person name="Lam T.T.-Y."/>
            <person name="Chang Q."/>
            <person name="Ding S."/>
            <person name="Wang X."/>
            <person name="Zhu J."/>
            <person name="Ruan X."/>
            <person name="Zhao L."/>
            <person name="Wei J."/>
            <person name="Que T."/>
            <person name="Du C."/>
            <person name="Cheng J."/>
            <person name="Dai P."/>
            <person name="Han X."/>
            <person name="Huang E."/>
            <person name="Gao Y."/>
            <person name="Liu J."/>
            <person name="Shao H."/>
            <person name="Ye R."/>
            <person name="Li L."/>
            <person name="Wei W."/>
            <person name="Wang X."/>
            <person name="Wang C."/>
            <person name="Huo Q."/>
            <person name="Li W."/>
            <person name="Guo W."/>
            <person name="Chen H."/>
            <person name="Chen S."/>
            <person name="Zhou L."/>
            <person name="Zhou L."/>
            <person name="Ni X."/>
            <person name="Tian J."/>
            <person name="Zhou Y."/>
            <person name="Sheng Y."/>
            <person name="Liu T."/>
            <person name="Pan Y."/>
            <person name="Xia L."/>
            <person name="Li J."/>
            <person name="Zhao F."/>
            <person name="Cao W."/>
        </authorList>
    </citation>
    <scope>NUCLEOTIDE SEQUENCE</scope>
    <source>
        <strain evidence="2">Rmic-2018</strain>
        <tissue evidence="2">Larvae</tissue>
    </source>
</reference>
<evidence type="ECO:0000313" key="2">
    <source>
        <dbReference type="EMBL" id="KAH8038156.1"/>
    </source>
</evidence>
<sequence>MASGSASVAADENPSLLSRSMDHMMDMQTSQDANRQASNEHNAHPSITKRANKRRQLQPHTVPTQQLPSTPSEPTLRQSRPKMRLPRLPLLLAEDYKLAIRLHGGLNVSKKLKYRAEVLTCRNLGDSRATVLTLCGKRVRFFVNAYGQALRCYLYKRTVYHSRKCNKRGHHEDVCPQPPDTPKCRVCGDSLSPNNHECCPSSKVCGGNHPTAAKPCPKRFLQPVNRRKPPWSATLIKKAQSPSPSPGR</sequence>
<protein>
    <submittedName>
        <fullName evidence="2">Uncharacterized protein</fullName>
    </submittedName>
</protein>
<proteinExistence type="predicted"/>
<dbReference type="Proteomes" id="UP000821866">
    <property type="component" value="Chromosome 10"/>
</dbReference>
<dbReference type="AlphaFoldDB" id="A0A9J6EV93"/>
<evidence type="ECO:0000313" key="3">
    <source>
        <dbReference type="Proteomes" id="UP000821866"/>
    </source>
</evidence>
<feature type="compositionally biased region" description="Polar residues" evidence="1">
    <location>
        <begin position="27"/>
        <end position="40"/>
    </location>
</feature>
<organism evidence="2 3">
    <name type="scientific">Rhipicephalus microplus</name>
    <name type="common">Cattle tick</name>
    <name type="synonym">Boophilus microplus</name>
    <dbReference type="NCBI Taxonomy" id="6941"/>
    <lineage>
        <taxon>Eukaryota</taxon>
        <taxon>Metazoa</taxon>
        <taxon>Ecdysozoa</taxon>
        <taxon>Arthropoda</taxon>
        <taxon>Chelicerata</taxon>
        <taxon>Arachnida</taxon>
        <taxon>Acari</taxon>
        <taxon>Parasitiformes</taxon>
        <taxon>Ixodida</taxon>
        <taxon>Ixodoidea</taxon>
        <taxon>Ixodidae</taxon>
        <taxon>Rhipicephalinae</taxon>
        <taxon>Rhipicephalus</taxon>
        <taxon>Boophilus</taxon>
    </lineage>
</organism>
<gene>
    <name evidence="2" type="ORF">HPB51_024296</name>
</gene>
<feature type="compositionally biased region" description="Polar residues" evidence="1">
    <location>
        <begin position="58"/>
        <end position="78"/>
    </location>
</feature>
<name>A0A9J6EV93_RHIMP</name>